<evidence type="ECO:0000256" key="3">
    <source>
        <dbReference type="ARBA" id="ARBA00022777"/>
    </source>
</evidence>
<dbReference type="GO" id="GO:0005524">
    <property type="term" value="F:ATP binding"/>
    <property type="evidence" value="ECO:0007669"/>
    <property type="project" value="UniProtKB-KW"/>
</dbReference>
<dbReference type="PROSITE" id="PS00627">
    <property type="entry name" value="GHMP_KINASES_ATP"/>
    <property type="match status" value="1"/>
</dbReference>
<feature type="domain" description="GHMP kinase N-terminal" evidence="5">
    <location>
        <begin position="8"/>
        <end position="74"/>
    </location>
</feature>
<gene>
    <name evidence="6" type="ORF">BE221DRAFT_194055</name>
</gene>
<organism evidence="6">
    <name type="scientific">Ostreococcus tauri</name>
    <name type="common">Marine green alga</name>
    <dbReference type="NCBI Taxonomy" id="70448"/>
    <lineage>
        <taxon>Eukaryota</taxon>
        <taxon>Viridiplantae</taxon>
        <taxon>Chlorophyta</taxon>
        <taxon>Mamiellophyceae</taxon>
        <taxon>Mamiellales</taxon>
        <taxon>Bathycoccaceae</taxon>
        <taxon>Ostreococcus</taxon>
    </lineage>
</organism>
<evidence type="ECO:0000256" key="4">
    <source>
        <dbReference type="ARBA" id="ARBA00022840"/>
    </source>
</evidence>
<dbReference type="EMBL" id="KZ155826">
    <property type="protein sequence ID" value="OUS43933.1"/>
    <property type="molecule type" value="Genomic_DNA"/>
</dbReference>
<dbReference type="Proteomes" id="UP000195557">
    <property type="component" value="Unassembled WGS sequence"/>
</dbReference>
<dbReference type="GO" id="GO:0016301">
    <property type="term" value="F:kinase activity"/>
    <property type="evidence" value="ECO:0007669"/>
    <property type="project" value="UniProtKB-KW"/>
</dbReference>
<keyword evidence="2" id="KW-0547">Nucleotide-binding</keyword>
<accession>A0A1Y5I773</accession>
<evidence type="ECO:0000256" key="1">
    <source>
        <dbReference type="ARBA" id="ARBA00022679"/>
    </source>
</evidence>
<proteinExistence type="predicted"/>
<dbReference type="AlphaFoldDB" id="A0A1Y5I773"/>
<sequence length="250" mass="27032">MGMERGTTIDIIDSDLPAGKGLSSSAAICCLIVRCLNLAHGLGLDVREEMRLAYEGERLTPSKCGQLDQACIYGPETCVYMTFDGDAQPACEVIDPPNGGDIHLVVCDLNGKKDTIQILRDLQMAYDAGDVDLRAALGSRNRRHVSDCVEAIKRGDAKALGRTYVEAQATFDAATRHLCSELEAPLLRGLLDDVDRDVPETVFGSKGVGSQGDGAAQFVCPSESMSFKLRQYLHSRNLDAYAVTIRSRSS</sequence>
<keyword evidence="3" id="KW-0418">Kinase</keyword>
<dbReference type="PRINTS" id="PR00959">
    <property type="entry name" value="MEVGALKINASE"/>
</dbReference>
<reference evidence="6" key="1">
    <citation type="submission" date="2017-04" db="EMBL/GenBank/DDBJ databases">
        <title>Population genomics of picophytoplankton unveils novel chromosome hypervariability.</title>
        <authorList>
            <consortium name="DOE Joint Genome Institute"/>
            <person name="Blanc-Mathieu R."/>
            <person name="Krasovec M."/>
            <person name="Hebrard M."/>
            <person name="Yau S."/>
            <person name="Desgranges E."/>
            <person name="Martin J."/>
            <person name="Schackwitz W."/>
            <person name="Kuo A."/>
            <person name="Salin G."/>
            <person name="Donnadieu C."/>
            <person name="Desdevises Y."/>
            <person name="Sanchez-Ferandin S."/>
            <person name="Moreau H."/>
            <person name="Rivals E."/>
            <person name="Grigoriev I.V."/>
            <person name="Grimsley N."/>
            <person name="Eyre-Walker A."/>
            <person name="Piganeau G."/>
        </authorList>
    </citation>
    <scope>NUCLEOTIDE SEQUENCE [LARGE SCALE GENOMIC DNA]</scope>
    <source>
        <strain evidence="6">RCC 1115</strain>
    </source>
</reference>
<dbReference type="InterPro" id="IPR020568">
    <property type="entry name" value="Ribosomal_Su5_D2-typ_SF"/>
</dbReference>
<keyword evidence="1" id="KW-0808">Transferase</keyword>
<evidence type="ECO:0000313" key="6">
    <source>
        <dbReference type="EMBL" id="OUS43933.1"/>
    </source>
</evidence>
<dbReference type="Pfam" id="PF00288">
    <property type="entry name" value="GHMP_kinases_N"/>
    <property type="match status" value="1"/>
</dbReference>
<evidence type="ECO:0000256" key="2">
    <source>
        <dbReference type="ARBA" id="ARBA00022741"/>
    </source>
</evidence>
<dbReference type="SUPFAM" id="SSF54211">
    <property type="entry name" value="Ribosomal protein S5 domain 2-like"/>
    <property type="match status" value="1"/>
</dbReference>
<dbReference type="Gene3D" id="3.30.230.120">
    <property type="match status" value="1"/>
</dbReference>
<dbReference type="InterPro" id="IPR006203">
    <property type="entry name" value="GHMP_knse_ATP-bd_CS"/>
</dbReference>
<name>A0A1Y5I773_OSTTA</name>
<keyword evidence="4" id="KW-0067">ATP-binding</keyword>
<evidence type="ECO:0000259" key="5">
    <source>
        <dbReference type="Pfam" id="PF00288"/>
    </source>
</evidence>
<dbReference type="InterPro" id="IPR006204">
    <property type="entry name" value="GHMP_kinase_N_dom"/>
</dbReference>
<protein>
    <recommendedName>
        <fullName evidence="5">GHMP kinase N-terminal domain-containing protein</fullName>
    </recommendedName>
</protein>